<protein>
    <submittedName>
        <fullName evidence="2">Uncharacterized protein</fullName>
    </submittedName>
</protein>
<reference evidence="2" key="1">
    <citation type="submission" date="2020-03" db="EMBL/GenBank/DDBJ databases">
        <title>The deep terrestrial virosphere.</title>
        <authorList>
            <person name="Holmfeldt K."/>
            <person name="Nilsson E."/>
            <person name="Simone D."/>
            <person name="Lopez-Fernandez M."/>
            <person name="Wu X."/>
            <person name="de Brujin I."/>
            <person name="Lundin D."/>
            <person name="Andersson A."/>
            <person name="Bertilsson S."/>
            <person name="Dopson M."/>
        </authorList>
    </citation>
    <scope>NUCLEOTIDE SEQUENCE</scope>
    <source>
        <strain evidence="1">MM415A01877</strain>
        <strain evidence="2">MM415B03367</strain>
    </source>
</reference>
<dbReference type="EMBL" id="MT142987">
    <property type="protein sequence ID" value="QJA91427.1"/>
    <property type="molecule type" value="Genomic_DNA"/>
</dbReference>
<dbReference type="EMBL" id="MT142137">
    <property type="protein sequence ID" value="QJA75043.1"/>
    <property type="molecule type" value="Genomic_DNA"/>
</dbReference>
<organism evidence="2">
    <name type="scientific">viral metagenome</name>
    <dbReference type="NCBI Taxonomy" id="1070528"/>
    <lineage>
        <taxon>unclassified sequences</taxon>
        <taxon>metagenomes</taxon>
        <taxon>organismal metagenomes</taxon>
    </lineage>
</organism>
<gene>
    <name evidence="1" type="ORF">MM415A01877_0007</name>
    <name evidence="2" type="ORF">MM415B03367_0005</name>
</gene>
<name>A0A6M3L8U9_9ZZZZ</name>
<proteinExistence type="predicted"/>
<accession>A0A6M3L8U9</accession>
<sequence length="99" mass="11279">MSNAIIEKIIEALEVRGFSNAEAVQMVRRIQTGKYEIAVPVDKVALEAAFKNGFECGKLHHKTEEAKRQQASYYDLMRQQSGYFAQQQFGQSYANIFGR</sequence>
<evidence type="ECO:0000313" key="2">
    <source>
        <dbReference type="EMBL" id="QJA91427.1"/>
    </source>
</evidence>
<dbReference type="AlphaFoldDB" id="A0A6M3L8U9"/>
<evidence type="ECO:0000313" key="1">
    <source>
        <dbReference type="EMBL" id="QJA75043.1"/>
    </source>
</evidence>